<dbReference type="InterPro" id="IPR005151">
    <property type="entry name" value="Tail-specific_protease"/>
</dbReference>
<dbReference type="Gene3D" id="3.90.226.10">
    <property type="entry name" value="2-enoyl-CoA Hydratase, Chain A, domain 1"/>
    <property type="match status" value="1"/>
</dbReference>
<protein>
    <submittedName>
        <fullName evidence="2">S41 family peptidase</fullName>
    </submittedName>
</protein>
<dbReference type="InterPro" id="IPR029045">
    <property type="entry name" value="ClpP/crotonase-like_dom_sf"/>
</dbReference>
<dbReference type="RefSeq" id="WP_264729178.1">
    <property type="nucleotide sequence ID" value="NZ_JAPDNR010000001.1"/>
</dbReference>
<name>A0ABT3II57_9BACT</name>
<evidence type="ECO:0000313" key="3">
    <source>
        <dbReference type="Proteomes" id="UP001207742"/>
    </source>
</evidence>
<sequence>MFLRTFNNIPLRYTSLIRLTGLCLLSFLQQGLHPLLAQSCPFHPDHDYPVAALQTDLLFLQNKLTKVHPALYRYTSRHALDHFFDSLSHSLTHPMTAQAYLSRLSLLHAKIKDGHTMLLPGTAATTWNQQYGKYFPFAVRYLAGKLYITENYSRNSTITPGTEILSIDNIPVATIMQTLFARQIRDGYNETYPAWILHHYFAAYYRFTFGQTPLFQITLKSSAGVEATQQIAALTKDSIAAFRQLRYDTTTPPGIDLRILPEQQAAILGIKSFDPALLHSTYGQPYYRTIDSLFLRLKQQQTTHLILDLRDNQGGDFAPARYLLSYLLLHPARFLWGGKETRMITPRGHHFTGKLFVLINGGSFSATAITVATLEREQRGIFIGTETGGGKYVISGDPIMATLPHTGIHVLISTKNFRITPGANNGQGVLPTYPVELTTADILTNNDPILQKALQLITRP</sequence>
<dbReference type="PANTHER" id="PTHR32060">
    <property type="entry name" value="TAIL-SPECIFIC PROTEASE"/>
    <property type="match status" value="1"/>
</dbReference>
<feature type="domain" description="Tail specific protease" evidence="1">
    <location>
        <begin position="227"/>
        <end position="436"/>
    </location>
</feature>
<evidence type="ECO:0000259" key="1">
    <source>
        <dbReference type="SMART" id="SM00245"/>
    </source>
</evidence>
<gene>
    <name evidence="2" type="ORF">OL497_07120</name>
</gene>
<proteinExistence type="predicted"/>
<reference evidence="2 3" key="1">
    <citation type="submission" date="2022-10" db="EMBL/GenBank/DDBJ databases">
        <title>Chitinophaga nivalis PC15 sp. nov., isolated from Pyeongchang county, South Korea.</title>
        <authorList>
            <person name="Trinh H.N."/>
        </authorList>
    </citation>
    <scope>NUCLEOTIDE SEQUENCE [LARGE SCALE GENOMIC DNA]</scope>
    <source>
        <strain evidence="2 3">PC14</strain>
    </source>
</reference>
<comment type="caution">
    <text evidence="2">The sequence shown here is derived from an EMBL/GenBank/DDBJ whole genome shotgun (WGS) entry which is preliminary data.</text>
</comment>
<dbReference type="EMBL" id="JAPDNS010000001">
    <property type="protein sequence ID" value="MCW3483658.1"/>
    <property type="molecule type" value="Genomic_DNA"/>
</dbReference>
<accession>A0ABT3II57</accession>
<dbReference type="Proteomes" id="UP001207742">
    <property type="component" value="Unassembled WGS sequence"/>
</dbReference>
<organism evidence="2 3">
    <name type="scientific">Chitinophaga nivalis</name>
    <dbReference type="NCBI Taxonomy" id="2991709"/>
    <lineage>
        <taxon>Bacteria</taxon>
        <taxon>Pseudomonadati</taxon>
        <taxon>Bacteroidota</taxon>
        <taxon>Chitinophagia</taxon>
        <taxon>Chitinophagales</taxon>
        <taxon>Chitinophagaceae</taxon>
        <taxon>Chitinophaga</taxon>
    </lineage>
</organism>
<dbReference type="Pfam" id="PF03572">
    <property type="entry name" value="Peptidase_S41"/>
    <property type="match status" value="1"/>
</dbReference>
<dbReference type="SUPFAM" id="SSF52096">
    <property type="entry name" value="ClpP/crotonase"/>
    <property type="match status" value="1"/>
</dbReference>
<keyword evidence="3" id="KW-1185">Reference proteome</keyword>
<evidence type="ECO:0000313" key="2">
    <source>
        <dbReference type="EMBL" id="MCW3483658.1"/>
    </source>
</evidence>
<dbReference type="PANTHER" id="PTHR32060:SF22">
    <property type="entry name" value="CARBOXYL-TERMINAL-PROCESSING PEPTIDASE 3, CHLOROPLASTIC"/>
    <property type="match status" value="1"/>
</dbReference>
<dbReference type="SMART" id="SM00245">
    <property type="entry name" value="TSPc"/>
    <property type="match status" value="1"/>
</dbReference>